<accession>A0A6N4VG86</accession>
<evidence type="ECO:0000313" key="5">
    <source>
        <dbReference type="Proteomes" id="UP000466785"/>
    </source>
</evidence>
<protein>
    <submittedName>
        <fullName evidence="4">Putative oxidoreductase</fullName>
    </submittedName>
</protein>
<keyword evidence="2" id="KW-0560">Oxidoreductase</keyword>
<dbReference type="SUPFAM" id="SSF50475">
    <property type="entry name" value="FMN-binding split barrel"/>
    <property type="match status" value="1"/>
</dbReference>
<gene>
    <name evidence="4" type="ORF">MPOR_48910</name>
</gene>
<dbReference type="Pfam" id="PF01613">
    <property type="entry name" value="Flavin_Reduct"/>
    <property type="match status" value="1"/>
</dbReference>
<organism evidence="4 5">
    <name type="scientific">Mycolicibacterium poriferae</name>
    <dbReference type="NCBI Taxonomy" id="39694"/>
    <lineage>
        <taxon>Bacteria</taxon>
        <taxon>Bacillati</taxon>
        <taxon>Actinomycetota</taxon>
        <taxon>Actinomycetes</taxon>
        <taxon>Mycobacteriales</taxon>
        <taxon>Mycobacteriaceae</taxon>
        <taxon>Mycolicibacterium</taxon>
    </lineage>
</organism>
<dbReference type="PANTHER" id="PTHR30466">
    <property type="entry name" value="FLAVIN REDUCTASE"/>
    <property type="match status" value="1"/>
</dbReference>
<evidence type="ECO:0000259" key="3">
    <source>
        <dbReference type="SMART" id="SM00903"/>
    </source>
</evidence>
<dbReference type="GO" id="GO:0042602">
    <property type="term" value="F:riboflavin reductase (NADPH) activity"/>
    <property type="evidence" value="ECO:0007669"/>
    <property type="project" value="TreeGrafter"/>
</dbReference>
<feature type="domain" description="Flavin reductase like" evidence="3">
    <location>
        <begin position="47"/>
        <end position="194"/>
    </location>
</feature>
<evidence type="ECO:0000256" key="1">
    <source>
        <dbReference type="ARBA" id="ARBA00008898"/>
    </source>
</evidence>
<evidence type="ECO:0000313" key="4">
    <source>
        <dbReference type="EMBL" id="BBX53865.1"/>
    </source>
</evidence>
<dbReference type="InterPro" id="IPR002563">
    <property type="entry name" value="Flavin_Rdtase-like_dom"/>
</dbReference>
<keyword evidence="5" id="KW-1185">Reference proteome</keyword>
<dbReference type="KEGG" id="mpof:MPOR_48910"/>
<dbReference type="AlphaFoldDB" id="A0A6N4VG86"/>
<dbReference type="InterPro" id="IPR050268">
    <property type="entry name" value="NADH-dep_flavin_reductase"/>
</dbReference>
<evidence type="ECO:0000256" key="2">
    <source>
        <dbReference type="ARBA" id="ARBA00023002"/>
    </source>
</evidence>
<dbReference type="InterPro" id="IPR012349">
    <property type="entry name" value="Split_barrel_FMN-bd"/>
</dbReference>
<dbReference type="PANTHER" id="PTHR30466:SF15">
    <property type="entry name" value="POSSIBLE OXIDOREDUCTASE"/>
    <property type="match status" value="1"/>
</dbReference>
<proteinExistence type="inferred from homology"/>
<dbReference type="GO" id="GO:0010181">
    <property type="term" value="F:FMN binding"/>
    <property type="evidence" value="ECO:0007669"/>
    <property type="project" value="InterPro"/>
</dbReference>
<dbReference type="Gene3D" id="2.30.110.10">
    <property type="entry name" value="Electron Transport, Fmn-binding Protein, Chain A"/>
    <property type="match status" value="1"/>
</dbReference>
<dbReference type="Proteomes" id="UP000466785">
    <property type="component" value="Chromosome"/>
</dbReference>
<comment type="similarity">
    <text evidence="1">Belongs to the non-flavoprotein flavin reductase family.</text>
</comment>
<reference evidence="4 5" key="1">
    <citation type="journal article" date="2019" name="Emerg. Microbes Infect.">
        <title>Comprehensive subspecies identification of 175 nontuberculous mycobacteria species based on 7547 genomic profiles.</title>
        <authorList>
            <person name="Matsumoto Y."/>
            <person name="Kinjo T."/>
            <person name="Motooka D."/>
            <person name="Nabeya D."/>
            <person name="Jung N."/>
            <person name="Uechi K."/>
            <person name="Horii T."/>
            <person name="Iida T."/>
            <person name="Fujita J."/>
            <person name="Nakamura S."/>
        </authorList>
    </citation>
    <scope>NUCLEOTIDE SEQUENCE [LARGE SCALE GENOMIC DNA]</scope>
    <source>
        <strain evidence="4 5">JCM 12603</strain>
    </source>
</reference>
<dbReference type="SMART" id="SM00903">
    <property type="entry name" value="Flavin_Reduct"/>
    <property type="match status" value="1"/>
</dbReference>
<name>A0A6N4VG86_9MYCO</name>
<sequence length="199" mass="20945">MTCSGTRPSGRETPAGEGQRHVSIAAGTATHTAMVEADGSAAFDDLVSLLDYPMFIVTTASDGHPAGCLVGFTSQTSINPPRFLVGLSRKNHTFGIAQSAEHLAVHVLPRHELPLARLFGGTTGDTSDKFAQCEWHTGPQGMPILDAAPAWFVGRVLRRFDVGDHVGHLVEPVAGAAPDTLGELISFSDVRDVSPGHNA</sequence>
<dbReference type="EMBL" id="AP022570">
    <property type="protein sequence ID" value="BBX53865.1"/>
    <property type="molecule type" value="Genomic_DNA"/>
</dbReference>